<feature type="region of interest" description="Disordered" evidence="8">
    <location>
        <begin position="62"/>
        <end position="106"/>
    </location>
</feature>
<keyword evidence="7" id="KW-0862">Zinc</keyword>
<dbReference type="EMBL" id="MHCH01000015">
    <property type="protein sequence ID" value="OGY17738.1"/>
    <property type="molecule type" value="Genomic_DNA"/>
</dbReference>
<evidence type="ECO:0000256" key="1">
    <source>
        <dbReference type="ARBA" id="ARBA00009296"/>
    </source>
</evidence>
<feature type="binding site" evidence="7">
    <location>
        <position position="19"/>
    </location>
    <ligand>
        <name>Zn(2+)</name>
        <dbReference type="ChEBI" id="CHEBI:29105"/>
    </ligand>
</feature>
<dbReference type="InterPro" id="IPR042105">
    <property type="entry name" value="Ribosomal_bL31_sf"/>
</dbReference>
<keyword evidence="5 7" id="KW-0687">Ribonucleoprotein</keyword>
<protein>
    <recommendedName>
        <fullName evidence="6 7">Large ribosomal subunit protein bL31</fullName>
    </recommendedName>
</protein>
<keyword evidence="2 7" id="KW-0699">rRNA-binding</keyword>
<evidence type="ECO:0000256" key="8">
    <source>
        <dbReference type="SAM" id="MobiDB-lite"/>
    </source>
</evidence>
<feature type="binding site" evidence="7">
    <location>
        <position position="17"/>
    </location>
    <ligand>
        <name>Zn(2+)</name>
        <dbReference type="ChEBI" id="CHEBI:29105"/>
    </ligand>
</feature>
<dbReference type="GO" id="GO:1990904">
    <property type="term" value="C:ribonucleoprotein complex"/>
    <property type="evidence" value="ECO:0007669"/>
    <property type="project" value="UniProtKB-KW"/>
</dbReference>
<dbReference type="InterPro" id="IPR034704">
    <property type="entry name" value="Ribosomal_bL28/bL31-like_sf"/>
</dbReference>
<dbReference type="Proteomes" id="UP000177324">
    <property type="component" value="Unassembled WGS sequence"/>
</dbReference>
<sequence length="106" mass="11995">MKAKIHPQWYDDAQVTCACGNSFTTGSTVKTIHVDICSACHPLFTGEARYVDTMGRVERFEKMRQSAKSQTGQRKSKKKAADQPQDQPLSLKEMIEREKHQSVANH</sequence>
<reference evidence="9 10" key="1">
    <citation type="journal article" date="2016" name="Nat. Commun.">
        <title>Thousands of microbial genomes shed light on interconnected biogeochemical processes in an aquifer system.</title>
        <authorList>
            <person name="Anantharaman K."/>
            <person name="Brown C.T."/>
            <person name="Hug L.A."/>
            <person name="Sharon I."/>
            <person name="Castelle C.J."/>
            <person name="Probst A.J."/>
            <person name="Thomas B.C."/>
            <person name="Singh A."/>
            <person name="Wilkins M.J."/>
            <person name="Karaoz U."/>
            <person name="Brodie E.L."/>
            <person name="Williams K.H."/>
            <person name="Hubbard S.S."/>
            <person name="Banfield J.F."/>
        </authorList>
    </citation>
    <scope>NUCLEOTIDE SEQUENCE [LARGE SCALE GENOMIC DNA]</scope>
</reference>
<feature type="binding site" evidence="7">
    <location>
        <position position="40"/>
    </location>
    <ligand>
        <name>Zn(2+)</name>
        <dbReference type="ChEBI" id="CHEBI:29105"/>
    </ligand>
</feature>
<dbReference type="AlphaFoldDB" id="A0A1G1VQQ5"/>
<evidence type="ECO:0000256" key="7">
    <source>
        <dbReference type="HAMAP-Rule" id="MF_00501"/>
    </source>
</evidence>
<evidence type="ECO:0000256" key="6">
    <source>
        <dbReference type="ARBA" id="ARBA00035687"/>
    </source>
</evidence>
<proteinExistence type="inferred from homology"/>
<dbReference type="GO" id="GO:0003735">
    <property type="term" value="F:structural constituent of ribosome"/>
    <property type="evidence" value="ECO:0007669"/>
    <property type="project" value="InterPro"/>
</dbReference>
<dbReference type="Gene3D" id="4.10.830.30">
    <property type="entry name" value="Ribosomal protein L31"/>
    <property type="match status" value="1"/>
</dbReference>
<gene>
    <name evidence="7" type="primary">rpmE</name>
    <name evidence="9" type="ORF">A2784_01285</name>
</gene>
<comment type="similarity">
    <text evidence="1 7">Belongs to the bacterial ribosomal protein bL31 family. Type A subfamily.</text>
</comment>
<dbReference type="STRING" id="1797589.A2784_01285"/>
<dbReference type="InterPro" id="IPR002150">
    <property type="entry name" value="Ribosomal_bL31"/>
</dbReference>
<comment type="cofactor">
    <cofactor evidence="7">
        <name>Zn(2+)</name>
        <dbReference type="ChEBI" id="CHEBI:29105"/>
    </cofactor>
    <text evidence="7">Binds 1 zinc ion per subunit.</text>
</comment>
<comment type="subunit">
    <text evidence="7">Part of the 50S ribosomal subunit.</text>
</comment>
<dbReference type="GO" id="GO:0046872">
    <property type="term" value="F:metal ion binding"/>
    <property type="evidence" value="ECO:0007669"/>
    <property type="project" value="UniProtKB-KW"/>
</dbReference>
<name>A0A1G1VQQ5_9BACT</name>
<organism evidence="9 10">
    <name type="scientific">Candidatus Chisholmbacteria bacterium RIFCSPHIGHO2_01_FULL_48_12</name>
    <dbReference type="NCBI Taxonomy" id="1797589"/>
    <lineage>
        <taxon>Bacteria</taxon>
        <taxon>Candidatus Chisholmiibacteriota</taxon>
    </lineage>
</organism>
<dbReference type="SUPFAM" id="SSF143800">
    <property type="entry name" value="L28p-like"/>
    <property type="match status" value="1"/>
</dbReference>
<comment type="function">
    <text evidence="7">Binds the 23S rRNA.</text>
</comment>
<evidence type="ECO:0000256" key="5">
    <source>
        <dbReference type="ARBA" id="ARBA00023274"/>
    </source>
</evidence>
<keyword evidence="7" id="KW-0479">Metal-binding</keyword>
<keyword evidence="3 7" id="KW-0694">RNA-binding</keyword>
<dbReference type="PANTHER" id="PTHR33280">
    <property type="entry name" value="50S RIBOSOMAL PROTEIN L31, CHLOROPLASTIC"/>
    <property type="match status" value="1"/>
</dbReference>
<dbReference type="NCBIfam" id="TIGR00105">
    <property type="entry name" value="L31"/>
    <property type="match status" value="1"/>
</dbReference>
<comment type="caution">
    <text evidence="9">The sequence shown here is derived from an EMBL/GenBank/DDBJ whole genome shotgun (WGS) entry which is preliminary data.</text>
</comment>
<evidence type="ECO:0000313" key="9">
    <source>
        <dbReference type="EMBL" id="OGY17738.1"/>
    </source>
</evidence>
<dbReference type="NCBIfam" id="NF000612">
    <property type="entry name" value="PRK00019.1"/>
    <property type="match status" value="1"/>
</dbReference>
<dbReference type="InterPro" id="IPR027491">
    <property type="entry name" value="Ribosomal_bL31_A"/>
</dbReference>
<evidence type="ECO:0000256" key="2">
    <source>
        <dbReference type="ARBA" id="ARBA00022730"/>
    </source>
</evidence>
<keyword evidence="4 7" id="KW-0689">Ribosomal protein</keyword>
<feature type="binding site" evidence="7">
    <location>
        <position position="37"/>
    </location>
    <ligand>
        <name>Zn(2+)</name>
        <dbReference type="ChEBI" id="CHEBI:29105"/>
    </ligand>
</feature>
<dbReference type="Pfam" id="PF01197">
    <property type="entry name" value="Ribosomal_L31"/>
    <property type="match status" value="1"/>
</dbReference>
<dbReference type="GO" id="GO:0006412">
    <property type="term" value="P:translation"/>
    <property type="evidence" value="ECO:0007669"/>
    <property type="project" value="UniProtKB-UniRule"/>
</dbReference>
<dbReference type="HAMAP" id="MF_00501">
    <property type="entry name" value="Ribosomal_bL31_1"/>
    <property type="match status" value="1"/>
</dbReference>
<evidence type="ECO:0000313" key="10">
    <source>
        <dbReference type="Proteomes" id="UP000177324"/>
    </source>
</evidence>
<evidence type="ECO:0000256" key="4">
    <source>
        <dbReference type="ARBA" id="ARBA00022980"/>
    </source>
</evidence>
<dbReference type="PRINTS" id="PR01249">
    <property type="entry name" value="RIBOSOMALL31"/>
</dbReference>
<dbReference type="GO" id="GO:0019843">
    <property type="term" value="F:rRNA binding"/>
    <property type="evidence" value="ECO:0007669"/>
    <property type="project" value="UniProtKB-KW"/>
</dbReference>
<dbReference type="PANTHER" id="PTHR33280:SF1">
    <property type="entry name" value="LARGE RIBOSOMAL SUBUNIT PROTEIN BL31C"/>
    <property type="match status" value="1"/>
</dbReference>
<accession>A0A1G1VQQ5</accession>
<dbReference type="GO" id="GO:0005840">
    <property type="term" value="C:ribosome"/>
    <property type="evidence" value="ECO:0007669"/>
    <property type="project" value="UniProtKB-KW"/>
</dbReference>
<feature type="compositionally biased region" description="Basic and acidic residues" evidence="8">
    <location>
        <begin position="93"/>
        <end position="106"/>
    </location>
</feature>
<evidence type="ECO:0000256" key="3">
    <source>
        <dbReference type="ARBA" id="ARBA00022884"/>
    </source>
</evidence>